<reference evidence="2 3" key="1">
    <citation type="submission" date="2010-08" db="EMBL/GenBank/DDBJ databases">
        <title>The draft genome of Desulfovibrio fructosovorans JJ.</title>
        <authorList>
            <consortium name="US DOE Joint Genome Institute (JGI-PGF)"/>
            <person name="Lucas S."/>
            <person name="Copeland A."/>
            <person name="Lapidus A."/>
            <person name="Cheng J.-F."/>
            <person name="Bruce D."/>
            <person name="Goodwin L."/>
            <person name="Pitluck S."/>
            <person name="Land M.L."/>
            <person name="Hauser L."/>
            <person name="Chang Y.-J."/>
            <person name="Jeffries C."/>
            <person name="Wall J.D."/>
            <person name="Stahl D.A."/>
            <person name="Arkin A.P."/>
            <person name="Dehal P."/>
            <person name="Stolyar S.M."/>
            <person name="Hazen T.C."/>
            <person name="Woyke T.J."/>
        </authorList>
    </citation>
    <scope>NUCLEOTIDE SEQUENCE [LARGE SCALE GENOMIC DNA]</scope>
    <source>
        <strain evidence="2 3">JJ</strain>
    </source>
</reference>
<keyword evidence="3" id="KW-1185">Reference proteome</keyword>
<dbReference type="GO" id="GO:0016740">
    <property type="term" value="F:transferase activity"/>
    <property type="evidence" value="ECO:0007669"/>
    <property type="project" value="TreeGrafter"/>
</dbReference>
<dbReference type="OrthoDB" id="9803916at2"/>
<evidence type="ECO:0000259" key="1">
    <source>
        <dbReference type="SMART" id="SM00849"/>
    </source>
</evidence>
<dbReference type="Proteomes" id="UP000006250">
    <property type="component" value="Unassembled WGS sequence"/>
</dbReference>
<dbReference type="Pfam" id="PF00753">
    <property type="entry name" value="Lactamase_B"/>
    <property type="match status" value="1"/>
</dbReference>
<dbReference type="Gene3D" id="3.60.15.10">
    <property type="entry name" value="Ribonuclease Z/Hydroxyacylglutathione hydrolase-like"/>
    <property type="match status" value="1"/>
</dbReference>
<dbReference type="CDD" id="cd07713">
    <property type="entry name" value="DHPS-like_MBL-fold"/>
    <property type="match status" value="1"/>
</dbReference>
<dbReference type="InterPro" id="IPR036866">
    <property type="entry name" value="RibonucZ/Hydroxyglut_hydro"/>
</dbReference>
<dbReference type="AlphaFoldDB" id="E1K0N2"/>
<proteinExistence type="predicted"/>
<dbReference type="STRING" id="596151.DesfrDRAFT_3432"/>
<dbReference type="PANTHER" id="PTHR13754:SF13">
    <property type="entry name" value="METALLO-BETA-LACTAMASE SUPERFAMILY PROTEIN (AFU_ORTHOLOGUE AFUA_3G07630)"/>
    <property type="match status" value="1"/>
</dbReference>
<evidence type="ECO:0000313" key="3">
    <source>
        <dbReference type="Proteomes" id="UP000006250"/>
    </source>
</evidence>
<dbReference type="InterPro" id="IPR052926">
    <property type="entry name" value="Metallo-beta-lactamase_dom"/>
</dbReference>
<evidence type="ECO:0000313" key="2">
    <source>
        <dbReference type="EMBL" id="EFL49796.1"/>
    </source>
</evidence>
<dbReference type="RefSeq" id="WP_005995962.1">
    <property type="nucleotide sequence ID" value="NZ_AECZ01000032.1"/>
</dbReference>
<accession>E1K0N2</accession>
<name>E1K0N2_SOLFR</name>
<dbReference type="EMBL" id="AECZ01000032">
    <property type="protein sequence ID" value="EFL49796.1"/>
    <property type="molecule type" value="Genomic_DNA"/>
</dbReference>
<sequence>MAVRSLRVLVDNVSSDPRLGAEHGWSVWIDAGEAGCLLWDTGQTGLVAQNAAACGIDPTSARAIALSHGHYDHSGGLATLLDAGYAGPVHGHPDVWRQRYSRRDANTYRSAGMNDGRLPNGLPEFVPLRDAQTLAPGITFVTDIPRRPGNFTATANLFRDTAGHEPDRVPDDAFLVIDAPGGKLALLGCCHAGLANSLEAAKDACGIKRFQTVVGGLHLIGAPESAMAETVDALTRFGVTRLYAGHCTGQAGLDYLREHFQGDFTPTGAGLEIVP</sequence>
<dbReference type="InterPro" id="IPR001279">
    <property type="entry name" value="Metallo-B-lactamas"/>
</dbReference>
<dbReference type="eggNOG" id="COG1237">
    <property type="taxonomic scope" value="Bacteria"/>
</dbReference>
<dbReference type="SUPFAM" id="SSF56281">
    <property type="entry name" value="Metallo-hydrolase/oxidoreductase"/>
    <property type="match status" value="1"/>
</dbReference>
<gene>
    <name evidence="2" type="ORF">DesfrDRAFT_3432</name>
</gene>
<protein>
    <submittedName>
        <fullName evidence="2">Beta-lactamase domain protein</fullName>
    </submittedName>
</protein>
<comment type="caution">
    <text evidence="2">The sequence shown here is derived from an EMBL/GenBank/DDBJ whole genome shotgun (WGS) entry which is preliminary data.</text>
</comment>
<dbReference type="SMART" id="SM00849">
    <property type="entry name" value="Lactamase_B"/>
    <property type="match status" value="1"/>
</dbReference>
<organism evidence="2 3">
    <name type="scientific">Solidesulfovibrio fructosivorans JJ]</name>
    <dbReference type="NCBI Taxonomy" id="596151"/>
    <lineage>
        <taxon>Bacteria</taxon>
        <taxon>Pseudomonadati</taxon>
        <taxon>Thermodesulfobacteriota</taxon>
        <taxon>Desulfovibrionia</taxon>
        <taxon>Desulfovibrionales</taxon>
        <taxon>Desulfovibrionaceae</taxon>
        <taxon>Solidesulfovibrio</taxon>
    </lineage>
</organism>
<dbReference type="PANTHER" id="PTHR13754">
    <property type="entry name" value="METALLO-BETA-LACTAMASE SUPERFAMILY PROTEIN"/>
    <property type="match status" value="1"/>
</dbReference>
<dbReference type="InterPro" id="IPR041712">
    <property type="entry name" value="DHPS-like_MBL-fold"/>
</dbReference>
<feature type="domain" description="Metallo-beta-lactamase" evidence="1">
    <location>
        <begin position="23"/>
        <end position="246"/>
    </location>
</feature>